<evidence type="ECO:0000313" key="5">
    <source>
        <dbReference type="Proteomes" id="UP000193285"/>
    </source>
</evidence>
<dbReference type="PRINTS" id="PR00149">
    <property type="entry name" value="FUMRATELYASE"/>
</dbReference>
<dbReference type="SUPFAM" id="SSF48557">
    <property type="entry name" value="L-aspartase-like"/>
    <property type="match status" value="1"/>
</dbReference>
<gene>
    <name evidence="4" type="ORF">AWB90_23145</name>
</gene>
<dbReference type="EMBL" id="LQPN01000066">
    <property type="protein sequence ID" value="ORW40816.1"/>
    <property type="molecule type" value="Genomic_DNA"/>
</dbReference>
<proteinExistence type="inferred from homology"/>
<feature type="domain" description="Fumarate lyase N-terminal" evidence="3">
    <location>
        <begin position="82"/>
        <end position="297"/>
    </location>
</feature>
<organism evidence="4 5">
    <name type="scientific">Mycobacterium paraense</name>
    <dbReference type="NCBI Taxonomy" id="767916"/>
    <lineage>
        <taxon>Bacteria</taxon>
        <taxon>Bacillati</taxon>
        <taxon>Actinomycetota</taxon>
        <taxon>Actinomycetes</taxon>
        <taxon>Mycobacteriales</taxon>
        <taxon>Mycobacteriaceae</taxon>
        <taxon>Mycobacterium</taxon>
        <taxon>Mycobacterium simiae complex</taxon>
    </lineage>
</organism>
<comment type="similarity">
    <text evidence="2">Belongs to the class-II fumarase/aspartase family.</text>
</comment>
<dbReference type="GO" id="GO:0016829">
    <property type="term" value="F:lyase activity"/>
    <property type="evidence" value="ECO:0007669"/>
    <property type="project" value="UniProtKB-KW"/>
</dbReference>
<dbReference type="Proteomes" id="UP000193285">
    <property type="component" value="Unassembled WGS sequence"/>
</dbReference>
<dbReference type="STRING" id="767916.AWB91_01735"/>
<name>A0A1X2A5Q6_9MYCO</name>
<dbReference type="PROSITE" id="PS00163">
    <property type="entry name" value="FUMARATE_LYASES"/>
    <property type="match status" value="1"/>
</dbReference>
<evidence type="ECO:0000313" key="4">
    <source>
        <dbReference type="EMBL" id="ORW40816.1"/>
    </source>
</evidence>
<keyword evidence="1" id="KW-0456">Lyase</keyword>
<protein>
    <submittedName>
        <fullName evidence="4">3-carboxy-cis,cis-muconate cycloisomerase</fullName>
    </submittedName>
</protein>
<dbReference type="InterPro" id="IPR000362">
    <property type="entry name" value="Fumarate_lyase_fam"/>
</dbReference>
<dbReference type="InterPro" id="IPR022761">
    <property type="entry name" value="Fumarate_lyase_N"/>
</dbReference>
<evidence type="ECO:0000256" key="2">
    <source>
        <dbReference type="ARBA" id="ARBA00034772"/>
    </source>
</evidence>
<sequence length="408" mass="42010">MTNLLWPGDQRAGAHMTDAALLEAMVAVESAWLAALAAAGLAPGECAEADLAALLGDGDRESLAAGAEGGGNPVIGLVDLLRGRAAPVVAPWIHRGLTSQDVLDSALMLGVRSGVDDLTTKLAQQVSTLSDLAAAHRATPMVARTLTQHAAPTTFGAKAAGWLDGVVDAYERLAGLVTPIQIGGAVGTRAAATELAALIGAAADPPAVSDRLMRSAATTLGLAARSPWHTTRSPVTAAADAFVGCTDSWGRIASDVVTLVRPEIGELGEPAAEHRGGSSSMPHKRNPVLSILIRRAAIAAPPLAATLHTAAALANDERPDGPWHAEWDTLRTLVRRTVVAGSQCAELLGGLQVHSARMAENLPATDVYGEQRAIAELAGKEASATYFGAADRLIDASLGRAERVLKNR</sequence>
<dbReference type="AlphaFoldDB" id="A0A1X2A5Q6"/>
<dbReference type="OrthoDB" id="9768878at2"/>
<dbReference type="InterPro" id="IPR020557">
    <property type="entry name" value="Fumarate_lyase_CS"/>
</dbReference>
<dbReference type="InterPro" id="IPR008948">
    <property type="entry name" value="L-Aspartase-like"/>
</dbReference>
<dbReference type="PANTHER" id="PTHR43172">
    <property type="entry name" value="ADENYLOSUCCINATE LYASE"/>
    <property type="match status" value="1"/>
</dbReference>
<dbReference type="RefSeq" id="WP_085246073.1">
    <property type="nucleotide sequence ID" value="NZ_LQPN01000066.1"/>
</dbReference>
<evidence type="ECO:0000259" key="3">
    <source>
        <dbReference type="Pfam" id="PF00206"/>
    </source>
</evidence>
<keyword evidence="4" id="KW-0413">Isomerase</keyword>
<dbReference type="Pfam" id="PF00206">
    <property type="entry name" value="Lyase_1"/>
    <property type="match status" value="1"/>
</dbReference>
<comment type="caution">
    <text evidence="4">The sequence shown here is derived from an EMBL/GenBank/DDBJ whole genome shotgun (WGS) entry which is preliminary data.</text>
</comment>
<dbReference type="PANTHER" id="PTHR43172:SF2">
    <property type="entry name" value="ADENYLOSUCCINATE LYASE C-TERMINAL DOMAIN-CONTAINING PROTEIN"/>
    <property type="match status" value="1"/>
</dbReference>
<dbReference type="Gene3D" id="1.20.200.10">
    <property type="entry name" value="Fumarase/aspartase (Central domain)"/>
    <property type="match status" value="1"/>
</dbReference>
<reference evidence="4 5" key="1">
    <citation type="journal article" date="2015" name="Emerg. Microbes Infect.">
        <title>Characterization of 17 strains belonging to the Mycobacterium simiae complex and description of Mycobacterium paraense sp. nov.</title>
        <authorList>
            <person name="Fusco da Costa A.R."/>
            <person name="Fedrizzi T."/>
            <person name="Lopes M.L."/>
            <person name="Pecorari M."/>
            <person name="Oliveira da Costa W.L."/>
            <person name="Giacobazzi E."/>
            <person name="da Costa Bahia J.R."/>
            <person name="De Sanctis V."/>
            <person name="Batista Lima K.V."/>
            <person name="Bertorelli R."/>
            <person name="Grottola A."/>
            <person name="Fabio A."/>
            <person name="Mariottini A."/>
            <person name="Ferretti P."/>
            <person name="Di Leva F."/>
            <person name="Fregni Serpini G."/>
            <person name="Tagliazucchi S."/>
            <person name="Rumpianesi F."/>
            <person name="Jousson O."/>
            <person name="Segata N."/>
            <person name="Tortoli E."/>
        </authorList>
    </citation>
    <scope>NUCLEOTIDE SEQUENCE [LARGE SCALE GENOMIC DNA]</scope>
    <source>
        <strain evidence="4 5">IEC33</strain>
    </source>
</reference>
<evidence type="ECO:0000256" key="1">
    <source>
        <dbReference type="ARBA" id="ARBA00023239"/>
    </source>
</evidence>
<accession>A0A1X2A5Q6</accession>
<dbReference type="GO" id="GO:0016853">
    <property type="term" value="F:isomerase activity"/>
    <property type="evidence" value="ECO:0007669"/>
    <property type="project" value="UniProtKB-KW"/>
</dbReference>